<organism evidence="1">
    <name type="scientific">marine sediment metagenome</name>
    <dbReference type="NCBI Taxonomy" id="412755"/>
    <lineage>
        <taxon>unclassified sequences</taxon>
        <taxon>metagenomes</taxon>
        <taxon>ecological metagenomes</taxon>
    </lineage>
</organism>
<dbReference type="AlphaFoldDB" id="A0A0F9PU33"/>
<comment type="caution">
    <text evidence="1">The sequence shown here is derived from an EMBL/GenBank/DDBJ whole genome shotgun (WGS) entry which is preliminary data.</text>
</comment>
<gene>
    <name evidence="1" type="ORF">LCGC14_1175570</name>
</gene>
<protein>
    <submittedName>
        <fullName evidence="1">Uncharacterized protein</fullName>
    </submittedName>
</protein>
<evidence type="ECO:0000313" key="1">
    <source>
        <dbReference type="EMBL" id="KKM96687.1"/>
    </source>
</evidence>
<accession>A0A0F9PU33</accession>
<dbReference type="EMBL" id="LAZR01005845">
    <property type="protein sequence ID" value="KKM96687.1"/>
    <property type="molecule type" value="Genomic_DNA"/>
</dbReference>
<sequence>MNAGERFDNLMMFKRMRDATGVDRVWKLSTFIKQTPPLFNFDYEVAYAILAMMATAAVHAPFPVQVNKEALGELYEISTKNINSYFDWFCKVDILRQF</sequence>
<name>A0A0F9PU33_9ZZZZ</name>
<reference evidence="1" key="1">
    <citation type="journal article" date="2015" name="Nature">
        <title>Complex archaea that bridge the gap between prokaryotes and eukaryotes.</title>
        <authorList>
            <person name="Spang A."/>
            <person name="Saw J.H."/>
            <person name="Jorgensen S.L."/>
            <person name="Zaremba-Niedzwiedzka K."/>
            <person name="Martijn J."/>
            <person name="Lind A.E."/>
            <person name="van Eijk R."/>
            <person name="Schleper C."/>
            <person name="Guy L."/>
            <person name="Ettema T.J."/>
        </authorList>
    </citation>
    <scope>NUCLEOTIDE SEQUENCE</scope>
</reference>
<proteinExistence type="predicted"/>